<dbReference type="Proteomes" id="UP000554482">
    <property type="component" value="Unassembled WGS sequence"/>
</dbReference>
<dbReference type="EMBL" id="JABWDY010012588">
    <property type="protein sequence ID" value="KAF5199008.1"/>
    <property type="molecule type" value="Genomic_DNA"/>
</dbReference>
<accession>A0A7J6WPZ7</accession>
<protein>
    <submittedName>
        <fullName evidence="1">Uncharacterized protein</fullName>
    </submittedName>
</protein>
<comment type="caution">
    <text evidence="1">The sequence shown here is derived from an EMBL/GenBank/DDBJ whole genome shotgun (WGS) entry which is preliminary data.</text>
</comment>
<proteinExistence type="predicted"/>
<evidence type="ECO:0000313" key="2">
    <source>
        <dbReference type="Proteomes" id="UP000554482"/>
    </source>
</evidence>
<evidence type="ECO:0000313" key="1">
    <source>
        <dbReference type="EMBL" id="KAF5199008.1"/>
    </source>
</evidence>
<name>A0A7J6WPZ7_THATH</name>
<dbReference type="AlphaFoldDB" id="A0A7J6WPZ7"/>
<reference evidence="1 2" key="1">
    <citation type="submission" date="2020-06" db="EMBL/GenBank/DDBJ databases">
        <title>Transcriptomic and genomic resources for Thalictrum thalictroides and T. hernandezii: Facilitating candidate gene discovery in an emerging model plant lineage.</title>
        <authorList>
            <person name="Arias T."/>
            <person name="Riano-Pachon D.M."/>
            <person name="Di Stilio V.S."/>
        </authorList>
    </citation>
    <scope>NUCLEOTIDE SEQUENCE [LARGE SCALE GENOMIC DNA]</scope>
    <source>
        <strain evidence="2">cv. WT478/WT964</strain>
        <tissue evidence="1">Leaves</tissue>
    </source>
</reference>
<gene>
    <name evidence="1" type="ORF">FRX31_011405</name>
</gene>
<sequence length="74" mass="8534">MVISISWQNRGNMLFRNTVIRSHRSQSDKIQQHTHVGLTGVYRELRYMQTRGAPGLVELGYKPMHHLKQMGGLS</sequence>
<organism evidence="1 2">
    <name type="scientific">Thalictrum thalictroides</name>
    <name type="common">Rue-anemone</name>
    <name type="synonym">Anemone thalictroides</name>
    <dbReference type="NCBI Taxonomy" id="46969"/>
    <lineage>
        <taxon>Eukaryota</taxon>
        <taxon>Viridiplantae</taxon>
        <taxon>Streptophyta</taxon>
        <taxon>Embryophyta</taxon>
        <taxon>Tracheophyta</taxon>
        <taxon>Spermatophyta</taxon>
        <taxon>Magnoliopsida</taxon>
        <taxon>Ranunculales</taxon>
        <taxon>Ranunculaceae</taxon>
        <taxon>Thalictroideae</taxon>
        <taxon>Thalictrum</taxon>
    </lineage>
</organism>
<keyword evidence="2" id="KW-1185">Reference proteome</keyword>